<dbReference type="OrthoDB" id="237916at2157"/>
<protein>
    <submittedName>
        <fullName evidence="1">OsmC-like protein</fullName>
    </submittedName>
</protein>
<accession>A0A285NE43</accession>
<keyword evidence="2" id="KW-1185">Reference proteome</keyword>
<dbReference type="InterPro" id="IPR015946">
    <property type="entry name" value="KH_dom-like_a/b"/>
</dbReference>
<dbReference type="RefSeq" id="WP_097007946.1">
    <property type="nucleotide sequence ID" value="NZ_OBEJ01000001.1"/>
</dbReference>
<proteinExistence type="predicted"/>
<dbReference type="InterPro" id="IPR003718">
    <property type="entry name" value="OsmC/Ohr_fam"/>
</dbReference>
<dbReference type="Gene3D" id="3.30.300.20">
    <property type="match status" value="1"/>
</dbReference>
<dbReference type="SUPFAM" id="SSF82784">
    <property type="entry name" value="OsmC-like"/>
    <property type="match status" value="1"/>
</dbReference>
<dbReference type="Pfam" id="PF02566">
    <property type="entry name" value="OsmC"/>
    <property type="match status" value="1"/>
</dbReference>
<gene>
    <name evidence="1" type="ORF">SAMN06269185_0985</name>
</gene>
<reference evidence="1 2" key="1">
    <citation type="submission" date="2017-09" db="EMBL/GenBank/DDBJ databases">
        <authorList>
            <person name="Ehlers B."/>
            <person name="Leendertz F.H."/>
        </authorList>
    </citation>
    <scope>NUCLEOTIDE SEQUENCE [LARGE SCALE GENOMIC DNA]</scope>
    <source>
        <strain evidence="1 2">DSM 27208</strain>
    </source>
</reference>
<sequence>MAKEVHSTSTEGYSTTNQIRDFETTIDATGEDAPDTLEALLAAYASCYVPALRVAAEQRDVGDLGEISIDATGELNDDDKLESIAFEIETDADVGDKGEQVIERANELCKVHDAVKDSLHAEMNL</sequence>
<dbReference type="AlphaFoldDB" id="A0A285NE43"/>
<evidence type="ECO:0000313" key="1">
    <source>
        <dbReference type="EMBL" id="SNZ05931.1"/>
    </source>
</evidence>
<dbReference type="Proteomes" id="UP000219453">
    <property type="component" value="Unassembled WGS sequence"/>
</dbReference>
<evidence type="ECO:0000313" key="2">
    <source>
        <dbReference type="Proteomes" id="UP000219453"/>
    </source>
</evidence>
<dbReference type="InterPro" id="IPR036102">
    <property type="entry name" value="OsmC/Ohrsf"/>
</dbReference>
<dbReference type="EMBL" id="OBEJ01000001">
    <property type="protein sequence ID" value="SNZ05931.1"/>
    <property type="molecule type" value="Genomic_DNA"/>
</dbReference>
<name>A0A285NE43_NATPI</name>
<organism evidence="1 2">
    <name type="scientific">Natronoarchaeum philippinense</name>
    <dbReference type="NCBI Taxonomy" id="558529"/>
    <lineage>
        <taxon>Archaea</taxon>
        <taxon>Methanobacteriati</taxon>
        <taxon>Methanobacteriota</taxon>
        <taxon>Stenosarchaea group</taxon>
        <taxon>Halobacteria</taxon>
        <taxon>Halobacteriales</taxon>
        <taxon>Natronoarchaeaceae</taxon>
    </lineage>
</organism>